<evidence type="ECO:0000256" key="3">
    <source>
        <dbReference type="ARBA" id="ARBA00022475"/>
    </source>
</evidence>
<feature type="transmembrane region" description="Helical" evidence="9">
    <location>
        <begin position="185"/>
        <end position="206"/>
    </location>
</feature>
<dbReference type="GO" id="GO:1903425">
    <property type="term" value="F:fluoride transmembrane transporter activity"/>
    <property type="evidence" value="ECO:0007669"/>
    <property type="project" value="TreeGrafter"/>
</dbReference>
<evidence type="ECO:0000256" key="4">
    <source>
        <dbReference type="ARBA" id="ARBA00022692"/>
    </source>
</evidence>
<dbReference type="EMBL" id="KZ293645">
    <property type="protein sequence ID" value="PBL02671.1"/>
    <property type="molecule type" value="Genomic_DNA"/>
</dbReference>
<comment type="subcellular location">
    <subcellularLocation>
        <location evidence="2">Cell membrane</location>
        <topology evidence="2">Multi-pass membrane protein</topology>
    </subcellularLocation>
</comment>
<reference evidence="11" key="1">
    <citation type="journal article" date="2017" name="Nat. Ecol. Evol.">
        <title>Genome expansion and lineage-specific genetic innovations in the forest pathogenic fungi Armillaria.</title>
        <authorList>
            <person name="Sipos G."/>
            <person name="Prasanna A.N."/>
            <person name="Walter M.C."/>
            <person name="O'Connor E."/>
            <person name="Balint B."/>
            <person name="Krizsan K."/>
            <person name="Kiss B."/>
            <person name="Hess J."/>
            <person name="Varga T."/>
            <person name="Slot J."/>
            <person name="Riley R."/>
            <person name="Boka B."/>
            <person name="Rigling D."/>
            <person name="Barry K."/>
            <person name="Lee J."/>
            <person name="Mihaltcheva S."/>
            <person name="LaButti K."/>
            <person name="Lipzen A."/>
            <person name="Waldron R."/>
            <person name="Moloney N.M."/>
            <person name="Sperisen C."/>
            <person name="Kredics L."/>
            <person name="Vagvoelgyi C."/>
            <person name="Patrignani A."/>
            <person name="Fitzpatrick D."/>
            <person name="Nagy I."/>
            <person name="Doyle S."/>
            <person name="Anderson J.B."/>
            <person name="Grigoriev I.V."/>
            <person name="Gueldener U."/>
            <person name="Muensterkoetter M."/>
            <person name="Nagy L.G."/>
        </authorList>
    </citation>
    <scope>NUCLEOTIDE SEQUENCE [LARGE SCALE GENOMIC DNA]</scope>
    <source>
        <strain evidence="11">Ar21-2</strain>
    </source>
</reference>
<feature type="transmembrane region" description="Helical" evidence="9">
    <location>
        <begin position="152"/>
        <end position="173"/>
    </location>
</feature>
<evidence type="ECO:0000313" key="10">
    <source>
        <dbReference type="EMBL" id="PBL02671.1"/>
    </source>
</evidence>
<evidence type="ECO:0000313" key="11">
    <source>
        <dbReference type="Proteomes" id="UP000217790"/>
    </source>
</evidence>
<feature type="transmembrane region" description="Helical" evidence="9">
    <location>
        <begin position="243"/>
        <end position="265"/>
    </location>
</feature>
<sequence length="347" mass="37479">MTEAGNKTPRELSLVPSIASIDRPPDTHEGIPSSKVYHPYSIHVLALLIPASIFGVLARLGLEALATYDGQSIFPLAYPQAVGCLIMGFAVHLKAPFGQFYGPLYTAVTTGFCGSLTTFSSWQVDIFESWLNSPDYHRGGLRDFIDGVNKTVFTLSISLASLSFGTSIAKLVVPHLPRVSPPTFIVRYSVSAVCILTYAAAIPLYFRLDPDFRHQATSALLFAFPGALSRYVLSTHLNPLLPSFPVGTFAANSLATAFLATFHVLQRKTPSVSYSACSTLQGLSDGYCGCLSTISTFAAEVKTLRPFAKVRYVLASWVTAQLLLLVIVGPALLSHNVSEQTMCSFDP</sequence>
<evidence type="ECO:0000256" key="1">
    <source>
        <dbReference type="ARBA" id="ARBA00002598"/>
    </source>
</evidence>
<keyword evidence="3" id="KW-1003">Cell membrane</keyword>
<feature type="transmembrane region" description="Helical" evidence="9">
    <location>
        <begin position="40"/>
        <end position="62"/>
    </location>
</feature>
<comment type="catalytic activity">
    <reaction evidence="8">
        <text>fluoride(in) = fluoride(out)</text>
        <dbReference type="Rhea" id="RHEA:76159"/>
        <dbReference type="ChEBI" id="CHEBI:17051"/>
    </reaction>
    <physiologicalReaction direction="left-to-right" evidence="8">
        <dbReference type="Rhea" id="RHEA:76160"/>
    </physiologicalReaction>
</comment>
<dbReference type="PANTHER" id="PTHR28259">
    <property type="entry name" value="FLUORIDE EXPORT PROTEIN 1-RELATED"/>
    <property type="match status" value="1"/>
</dbReference>
<comment type="function">
    <text evidence="1">Fluoride channel required for the rapid expulsion of cytoplasmic fluoride.</text>
</comment>
<dbReference type="AlphaFoldDB" id="A0A2H3E8J1"/>
<accession>A0A2H3E8J1</accession>
<evidence type="ECO:0000256" key="9">
    <source>
        <dbReference type="SAM" id="Phobius"/>
    </source>
</evidence>
<evidence type="ECO:0000256" key="5">
    <source>
        <dbReference type="ARBA" id="ARBA00022989"/>
    </source>
</evidence>
<dbReference type="InParanoid" id="A0A2H3E8J1"/>
<dbReference type="STRING" id="47427.A0A2H3E8J1"/>
<keyword evidence="5 9" id="KW-1133">Transmembrane helix</keyword>
<dbReference type="GO" id="GO:0005886">
    <property type="term" value="C:plasma membrane"/>
    <property type="evidence" value="ECO:0007669"/>
    <property type="project" value="UniProtKB-SubCell"/>
</dbReference>
<feature type="transmembrane region" description="Helical" evidence="9">
    <location>
        <begin position="312"/>
        <end position="333"/>
    </location>
</feature>
<organism evidence="10 11">
    <name type="scientific">Armillaria gallica</name>
    <name type="common">Bulbous honey fungus</name>
    <name type="synonym">Armillaria bulbosa</name>
    <dbReference type="NCBI Taxonomy" id="47427"/>
    <lineage>
        <taxon>Eukaryota</taxon>
        <taxon>Fungi</taxon>
        <taxon>Dikarya</taxon>
        <taxon>Basidiomycota</taxon>
        <taxon>Agaricomycotina</taxon>
        <taxon>Agaricomycetes</taxon>
        <taxon>Agaricomycetidae</taxon>
        <taxon>Agaricales</taxon>
        <taxon>Marasmiineae</taxon>
        <taxon>Physalacriaceae</taxon>
        <taxon>Armillaria</taxon>
    </lineage>
</organism>
<dbReference type="Pfam" id="PF02537">
    <property type="entry name" value="CRCB"/>
    <property type="match status" value="2"/>
</dbReference>
<evidence type="ECO:0008006" key="12">
    <source>
        <dbReference type="Google" id="ProtNLM"/>
    </source>
</evidence>
<dbReference type="Proteomes" id="UP000217790">
    <property type="component" value="Unassembled WGS sequence"/>
</dbReference>
<dbReference type="FunCoup" id="A0A2H3E8J1">
    <property type="interactions" value="41"/>
</dbReference>
<dbReference type="PANTHER" id="PTHR28259:SF1">
    <property type="entry name" value="FLUORIDE EXPORT PROTEIN 1-RELATED"/>
    <property type="match status" value="1"/>
</dbReference>
<keyword evidence="11" id="KW-1185">Reference proteome</keyword>
<protein>
    <recommendedName>
        <fullName evidence="12">CRCB-domain-containing protein</fullName>
    </recommendedName>
</protein>
<dbReference type="OMA" id="CYDLQHV"/>
<gene>
    <name evidence="10" type="ORF">ARMGADRAFT_1006004</name>
</gene>
<dbReference type="InterPro" id="IPR003691">
    <property type="entry name" value="FluC"/>
</dbReference>
<evidence type="ECO:0000256" key="2">
    <source>
        <dbReference type="ARBA" id="ARBA00004651"/>
    </source>
</evidence>
<keyword evidence="4 9" id="KW-0812">Transmembrane</keyword>
<evidence type="ECO:0000256" key="7">
    <source>
        <dbReference type="ARBA" id="ARBA00035120"/>
    </source>
</evidence>
<name>A0A2H3E8J1_ARMGA</name>
<evidence type="ECO:0000256" key="6">
    <source>
        <dbReference type="ARBA" id="ARBA00023136"/>
    </source>
</evidence>
<dbReference type="OrthoDB" id="409792at2759"/>
<proteinExistence type="inferred from homology"/>
<evidence type="ECO:0000256" key="8">
    <source>
        <dbReference type="ARBA" id="ARBA00035585"/>
    </source>
</evidence>
<comment type="similarity">
    <text evidence="7">Belongs to the fluoride channel Fluc/FEX (TC 1.A.43) family.</text>
</comment>
<keyword evidence="6 9" id="KW-0472">Membrane</keyword>